<keyword evidence="3" id="KW-1185">Reference proteome</keyword>
<feature type="compositionally biased region" description="Basic and acidic residues" evidence="1">
    <location>
        <begin position="91"/>
        <end position="100"/>
    </location>
</feature>
<accession>A0A182QSZ6</accession>
<evidence type="ECO:0000256" key="1">
    <source>
        <dbReference type="SAM" id="MobiDB-lite"/>
    </source>
</evidence>
<feature type="compositionally biased region" description="Polar residues" evidence="1">
    <location>
        <begin position="330"/>
        <end position="342"/>
    </location>
</feature>
<evidence type="ECO:0000313" key="3">
    <source>
        <dbReference type="Proteomes" id="UP000075886"/>
    </source>
</evidence>
<feature type="compositionally biased region" description="Polar residues" evidence="1">
    <location>
        <begin position="647"/>
        <end position="666"/>
    </location>
</feature>
<feature type="compositionally biased region" description="Polar residues" evidence="1">
    <location>
        <begin position="679"/>
        <end position="694"/>
    </location>
</feature>
<reference evidence="2" key="2">
    <citation type="submission" date="2020-05" db="UniProtKB">
        <authorList>
            <consortium name="EnsemblMetazoa"/>
        </authorList>
    </citation>
    <scope>IDENTIFICATION</scope>
    <source>
        <strain evidence="2">FAR1</strain>
    </source>
</reference>
<feature type="compositionally biased region" description="Polar residues" evidence="1">
    <location>
        <begin position="265"/>
        <end position="310"/>
    </location>
</feature>
<feature type="compositionally biased region" description="Low complexity" evidence="1">
    <location>
        <begin position="320"/>
        <end position="329"/>
    </location>
</feature>
<feature type="region of interest" description="Disordered" evidence="1">
    <location>
        <begin position="540"/>
        <end position="620"/>
    </location>
</feature>
<feature type="region of interest" description="Disordered" evidence="1">
    <location>
        <begin position="265"/>
        <end position="352"/>
    </location>
</feature>
<feature type="compositionally biased region" description="Polar residues" evidence="1">
    <location>
        <begin position="402"/>
        <end position="414"/>
    </location>
</feature>
<sequence>MLTLSHSGDDLAKSLGALTISRTPRDQFSDKVQPPAGFVRLGSANDRDTGSLSRSAPTPVNLGVKAQSRTRNLHPPRKRTQPTPANTFRSDPYHAPRTDRPGFGSPEKGFLPNPVAFFPARCGCRCAVKLRMLWVQAVNEGGRPHIGPVARFDARPVAQSLFCISTGVRSHTLLPLPLSPLTTRAGYNFRKQRKTRIENALKNCPPLGGNVTWKHGVNTRQQRPDFGSIAAKCDKYKFRPNSRPTQATGTMSFLRTFRSNLILSTAPPASTHGTMRTGASSSAPSKNTASAASVKATSGGSRKNSATSRTATEEPDRPLGSGRRSSSNSVRTIQNQSNTKHGGSSGRYGKENPAPIVVYLDKQPEVRKQPASILRTNTFTRHDAEPERIRHAITRSDTFTIDETNDEPINTGTYTRPAKAATAPTTATDVFEPLYAKNISLSSQERLPVVVDSRTFRRKKSLKSSKPVQKVESFIKRFERTLFSKGTGNDGKRHGSRKGSTASDATTIVPGPRFRDVGINCKLDEEEKFKAKLEAIKRSRQSSRDSLVSYRERSLSPGKTRTFTPGTYDRRSSSSLSAGVLVQPLKEDTHGYNSSSAESTTPPPATAPRSTLYRPTESSFLKSRQKEIEMGYSVVNKRQPPPLSLAISASGQRSPDRGSSTVASRSSRFERDAREQATAPDNRQYNWDNTSSARYPTRRDTYQTLKDEYESRQELQLQRAQVGKPIGIASPRMSAGRLLDGTSTSVPERKDSAELPKYTFGADLQQRRSRFQQFQKSFKKMDDSASEVSVQQSFFVPI</sequence>
<organism evidence="2 3">
    <name type="scientific">Anopheles farauti</name>
    <dbReference type="NCBI Taxonomy" id="69004"/>
    <lineage>
        <taxon>Eukaryota</taxon>
        <taxon>Metazoa</taxon>
        <taxon>Ecdysozoa</taxon>
        <taxon>Arthropoda</taxon>
        <taxon>Hexapoda</taxon>
        <taxon>Insecta</taxon>
        <taxon>Pterygota</taxon>
        <taxon>Neoptera</taxon>
        <taxon>Endopterygota</taxon>
        <taxon>Diptera</taxon>
        <taxon>Nematocera</taxon>
        <taxon>Culicoidea</taxon>
        <taxon>Culicidae</taxon>
        <taxon>Anophelinae</taxon>
        <taxon>Anopheles</taxon>
    </lineage>
</organism>
<feature type="region of interest" description="Disordered" evidence="1">
    <location>
        <begin position="18"/>
        <end position="106"/>
    </location>
</feature>
<feature type="region of interest" description="Disordered" evidence="1">
    <location>
        <begin position="485"/>
        <end position="509"/>
    </location>
</feature>
<protein>
    <submittedName>
        <fullName evidence="2">Uncharacterized protein</fullName>
    </submittedName>
</protein>
<feature type="region of interest" description="Disordered" evidence="1">
    <location>
        <begin position="633"/>
        <end position="698"/>
    </location>
</feature>
<name>A0A182QSZ6_9DIPT</name>
<dbReference type="EnsemblMetazoa" id="AFAF016219-RA">
    <property type="protein sequence ID" value="AFAF016219-PA"/>
    <property type="gene ID" value="AFAF016219"/>
</dbReference>
<feature type="region of interest" description="Disordered" evidence="1">
    <location>
        <begin position="402"/>
        <end position="421"/>
    </location>
</feature>
<dbReference type="Proteomes" id="UP000075886">
    <property type="component" value="Unassembled WGS sequence"/>
</dbReference>
<evidence type="ECO:0000313" key="2">
    <source>
        <dbReference type="EnsemblMetazoa" id="AFAF016219-PA"/>
    </source>
</evidence>
<dbReference type="VEuPathDB" id="VectorBase:AFAF016219"/>
<reference evidence="3" key="1">
    <citation type="submission" date="2014-01" db="EMBL/GenBank/DDBJ databases">
        <title>The Genome Sequence of Anopheles farauti FAR1 (V2).</title>
        <authorList>
            <consortium name="The Broad Institute Genomics Platform"/>
            <person name="Neafsey D.E."/>
            <person name="Besansky N."/>
            <person name="Howell P."/>
            <person name="Walton C."/>
            <person name="Young S.K."/>
            <person name="Zeng Q."/>
            <person name="Gargeya S."/>
            <person name="Fitzgerald M."/>
            <person name="Haas B."/>
            <person name="Abouelleil A."/>
            <person name="Allen A.W."/>
            <person name="Alvarado L."/>
            <person name="Arachchi H.M."/>
            <person name="Berlin A.M."/>
            <person name="Chapman S.B."/>
            <person name="Gainer-Dewar J."/>
            <person name="Goldberg J."/>
            <person name="Griggs A."/>
            <person name="Gujja S."/>
            <person name="Hansen M."/>
            <person name="Howarth C."/>
            <person name="Imamovic A."/>
            <person name="Ireland A."/>
            <person name="Larimer J."/>
            <person name="McCowan C."/>
            <person name="Murphy C."/>
            <person name="Pearson M."/>
            <person name="Poon T.W."/>
            <person name="Priest M."/>
            <person name="Roberts A."/>
            <person name="Saif S."/>
            <person name="Shea T."/>
            <person name="Sisk P."/>
            <person name="Sykes S."/>
            <person name="Wortman J."/>
            <person name="Nusbaum C."/>
            <person name="Birren B."/>
        </authorList>
    </citation>
    <scope>NUCLEOTIDE SEQUENCE [LARGE SCALE GENOMIC DNA]</scope>
    <source>
        <strain evidence="3">FAR1</strain>
    </source>
</reference>
<feature type="compositionally biased region" description="Basic residues" evidence="1">
    <location>
        <begin position="71"/>
        <end position="80"/>
    </location>
</feature>
<proteinExistence type="predicted"/>
<dbReference type="EMBL" id="AXCN02000347">
    <property type="status" value="NOT_ANNOTATED_CDS"/>
    <property type="molecule type" value="Genomic_DNA"/>
</dbReference>
<dbReference type="AlphaFoldDB" id="A0A182QSZ6"/>